<dbReference type="InterPro" id="IPR037185">
    <property type="entry name" value="EmrE-like"/>
</dbReference>
<dbReference type="EMBL" id="MFAK01000016">
    <property type="protein sequence ID" value="OGD75070.1"/>
    <property type="molecule type" value="Genomic_DNA"/>
</dbReference>
<dbReference type="Pfam" id="PF00892">
    <property type="entry name" value="EamA"/>
    <property type="match status" value="2"/>
</dbReference>
<reference evidence="8 9" key="1">
    <citation type="journal article" date="2016" name="Nat. Commun.">
        <title>Thousands of microbial genomes shed light on interconnected biogeochemical processes in an aquifer system.</title>
        <authorList>
            <person name="Anantharaman K."/>
            <person name="Brown C.T."/>
            <person name="Hug L.A."/>
            <person name="Sharon I."/>
            <person name="Castelle C.J."/>
            <person name="Probst A.J."/>
            <person name="Thomas B.C."/>
            <person name="Singh A."/>
            <person name="Wilkins M.J."/>
            <person name="Karaoz U."/>
            <person name="Brodie E.L."/>
            <person name="Williams K.H."/>
            <person name="Hubbard S.S."/>
            <person name="Banfield J.F."/>
        </authorList>
    </citation>
    <scope>NUCLEOTIDE SEQUENCE [LARGE SCALE GENOMIC DNA]</scope>
</reference>
<feature type="transmembrane region" description="Helical" evidence="6">
    <location>
        <begin position="147"/>
        <end position="167"/>
    </location>
</feature>
<feature type="transmembrane region" description="Helical" evidence="6">
    <location>
        <begin position="37"/>
        <end position="57"/>
    </location>
</feature>
<dbReference type="PANTHER" id="PTHR32322">
    <property type="entry name" value="INNER MEMBRANE TRANSPORTER"/>
    <property type="match status" value="1"/>
</dbReference>
<dbReference type="AlphaFoldDB" id="A0A1F5F630"/>
<name>A0A1F5F630_9BACT</name>
<feature type="domain" description="EamA" evidence="7">
    <location>
        <begin position="145"/>
        <end position="280"/>
    </location>
</feature>
<dbReference type="Proteomes" id="UP000176191">
    <property type="component" value="Unassembled WGS sequence"/>
</dbReference>
<comment type="subcellular location">
    <subcellularLocation>
        <location evidence="1">Membrane</location>
        <topology evidence="1">Multi-pass membrane protein</topology>
    </subcellularLocation>
</comment>
<keyword evidence="4 6" id="KW-1133">Transmembrane helix</keyword>
<accession>A0A1F5F630</accession>
<dbReference type="Gene3D" id="1.10.3730.20">
    <property type="match status" value="1"/>
</dbReference>
<feature type="transmembrane region" description="Helical" evidence="6">
    <location>
        <begin position="6"/>
        <end position="25"/>
    </location>
</feature>
<evidence type="ECO:0000259" key="7">
    <source>
        <dbReference type="Pfam" id="PF00892"/>
    </source>
</evidence>
<comment type="similarity">
    <text evidence="2">Belongs to the EamA transporter family.</text>
</comment>
<comment type="caution">
    <text evidence="8">The sequence shown here is derived from an EMBL/GenBank/DDBJ whole genome shotgun (WGS) entry which is preliminary data.</text>
</comment>
<feature type="transmembrane region" description="Helical" evidence="6">
    <location>
        <begin position="94"/>
        <end position="112"/>
    </location>
</feature>
<dbReference type="GO" id="GO:0016020">
    <property type="term" value="C:membrane"/>
    <property type="evidence" value="ECO:0007669"/>
    <property type="project" value="UniProtKB-SubCell"/>
</dbReference>
<organism evidence="8 9">
    <name type="scientific">Candidatus Collierbacteria bacterium RIFOXYA2_FULL_46_10</name>
    <dbReference type="NCBI Taxonomy" id="1817726"/>
    <lineage>
        <taxon>Bacteria</taxon>
        <taxon>Candidatus Collieribacteriota</taxon>
    </lineage>
</organism>
<feature type="transmembrane region" description="Helical" evidence="6">
    <location>
        <begin position="173"/>
        <end position="191"/>
    </location>
</feature>
<sequence length="281" mass="31447">MTWYLYTVISIFSIAIGNLYQRIAMKEEESNPYAGSIIFQFVLTILTGIFALIKGFEFPPINLIGYFLISTLFYGFGTLSYFHALKHIEASESTILTSIGGMVTIISAYIFLGERLTLFQLLGFVFIIASVGIVSASNRGIRWNRGIIYAIVGTSLYGLAVTNDTFILRSYDAISYTPVISFLPGLLLVLLKPSSYKSVIETLNNKRIRPLFLYCFFYAVQAVTYYLALESGAMASQMAILFKTEIILTIILAAVFLHERSHLLRKFVATVLVLVGAYFLL</sequence>
<evidence type="ECO:0000313" key="9">
    <source>
        <dbReference type="Proteomes" id="UP000176191"/>
    </source>
</evidence>
<evidence type="ECO:0000256" key="1">
    <source>
        <dbReference type="ARBA" id="ARBA00004141"/>
    </source>
</evidence>
<dbReference type="InterPro" id="IPR000620">
    <property type="entry name" value="EamA_dom"/>
</dbReference>
<feature type="transmembrane region" description="Helical" evidence="6">
    <location>
        <begin position="263"/>
        <end position="280"/>
    </location>
</feature>
<evidence type="ECO:0000313" key="8">
    <source>
        <dbReference type="EMBL" id="OGD75070.1"/>
    </source>
</evidence>
<feature type="domain" description="EamA" evidence="7">
    <location>
        <begin position="2"/>
        <end position="135"/>
    </location>
</feature>
<keyword evidence="5 6" id="KW-0472">Membrane</keyword>
<feature type="transmembrane region" description="Helical" evidence="6">
    <location>
        <begin position="211"/>
        <end position="228"/>
    </location>
</feature>
<feature type="transmembrane region" description="Helical" evidence="6">
    <location>
        <begin position="63"/>
        <end position="82"/>
    </location>
</feature>
<evidence type="ECO:0000256" key="6">
    <source>
        <dbReference type="SAM" id="Phobius"/>
    </source>
</evidence>
<evidence type="ECO:0000256" key="4">
    <source>
        <dbReference type="ARBA" id="ARBA00022989"/>
    </source>
</evidence>
<dbReference type="SUPFAM" id="SSF103481">
    <property type="entry name" value="Multidrug resistance efflux transporter EmrE"/>
    <property type="match status" value="2"/>
</dbReference>
<feature type="transmembrane region" description="Helical" evidence="6">
    <location>
        <begin position="118"/>
        <end position="135"/>
    </location>
</feature>
<feature type="transmembrane region" description="Helical" evidence="6">
    <location>
        <begin position="234"/>
        <end position="256"/>
    </location>
</feature>
<evidence type="ECO:0000256" key="2">
    <source>
        <dbReference type="ARBA" id="ARBA00007362"/>
    </source>
</evidence>
<gene>
    <name evidence="8" type="ORF">A2228_01045</name>
</gene>
<proteinExistence type="inferred from homology"/>
<keyword evidence="3 6" id="KW-0812">Transmembrane</keyword>
<protein>
    <recommendedName>
        <fullName evidence="7">EamA domain-containing protein</fullName>
    </recommendedName>
</protein>
<evidence type="ECO:0000256" key="3">
    <source>
        <dbReference type="ARBA" id="ARBA00022692"/>
    </source>
</evidence>
<dbReference type="PANTHER" id="PTHR32322:SF2">
    <property type="entry name" value="EAMA DOMAIN-CONTAINING PROTEIN"/>
    <property type="match status" value="1"/>
</dbReference>
<evidence type="ECO:0000256" key="5">
    <source>
        <dbReference type="ARBA" id="ARBA00023136"/>
    </source>
</evidence>
<dbReference type="InterPro" id="IPR050638">
    <property type="entry name" value="AA-Vitamin_Transporters"/>
</dbReference>